<feature type="domain" description="NR LBD" evidence="4">
    <location>
        <begin position="90"/>
        <end position="338"/>
    </location>
</feature>
<keyword evidence="6" id="KW-1185">Reference proteome</keyword>
<dbReference type="HOGENOM" id="CLU_007368_7_1_1"/>
<dbReference type="AlphaFoldDB" id="G0NEP6"/>
<evidence type="ECO:0000313" key="6">
    <source>
        <dbReference type="Proteomes" id="UP000008068"/>
    </source>
</evidence>
<dbReference type="InterPro" id="IPR000536">
    <property type="entry name" value="Nucl_hrmn_rcpt_lig-bd"/>
</dbReference>
<dbReference type="EMBL" id="GL379873">
    <property type="protein sequence ID" value="EGT58852.1"/>
    <property type="molecule type" value="Genomic_DNA"/>
</dbReference>
<dbReference type="InterPro" id="IPR051152">
    <property type="entry name" value="C.elegans_Orphan_NR"/>
</dbReference>
<dbReference type="SUPFAM" id="SSF48508">
    <property type="entry name" value="Nuclear receptor ligand-binding domain"/>
    <property type="match status" value="1"/>
</dbReference>
<dbReference type="SMART" id="SM00430">
    <property type="entry name" value="HOLI"/>
    <property type="match status" value="1"/>
</dbReference>
<evidence type="ECO:0000256" key="3">
    <source>
        <dbReference type="ARBA" id="ARBA00023170"/>
    </source>
</evidence>
<evidence type="ECO:0000256" key="1">
    <source>
        <dbReference type="ARBA" id="ARBA00023015"/>
    </source>
</evidence>
<name>G0NEP6_CAEBE</name>
<dbReference type="Gene3D" id="1.10.565.10">
    <property type="entry name" value="Retinoid X Receptor"/>
    <property type="match status" value="1"/>
</dbReference>
<evidence type="ECO:0000259" key="4">
    <source>
        <dbReference type="PROSITE" id="PS51843"/>
    </source>
</evidence>
<dbReference type="Pfam" id="PF00104">
    <property type="entry name" value="Hormone_recep"/>
    <property type="match status" value="1"/>
</dbReference>
<proteinExistence type="predicted"/>
<dbReference type="PROSITE" id="PS51843">
    <property type="entry name" value="NR_LBD"/>
    <property type="match status" value="1"/>
</dbReference>
<evidence type="ECO:0000256" key="2">
    <source>
        <dbReference type="ARBA" id="ARBA00023163"/>
    </source>
</evidence>
<keyword evidence="1" id="KW-0805">Transcription regulation</keyword>
<protein>
    <recommendedName>
        <fullName evidence="4">NR LBD domain-containing protein</fullName>
    </recommendedName>
</protein>
<dbReference type="PANTHER" id="PTHR45680:SF12">
    <property type="entry name" value="NUCLEAR HORMONE RECEPTOR FAMILY-RELATED"/>
    <property type="match status" value="1"/>
</dbReference>
<organism evidence="6">
    <name type="scientific">Caenorhabditis brenneri</name>
    <name type="common">Nematode worm</name>
    <dbReference type="NCBI Taxonomy" id="135651"/>
    <lineage>
        <taxon>Eukaryota</taxon>
        <taxon>Metazoa</taxon>
        <taxon>Ecdysozoa</taxon>
        <taxon>Nematoda</taxon>
        <taxon>Chromadorea</taxon>
        <taxon>Rhabditida</taxon>
        <taxon>Rhabditina</taxon>
        <taxon>Rhabditomorpha</taxon>
        <taxon>Rhabditoidea</taxon>
        <taxon>Rhabditidae</taxon>
        <taxon>Peloderinae</taxon>
        <taxon>Caenorhabditis</taxon>
    </lineage>
</organism>
<reference evidence="6" key="1">
    <citation type="submission" date="2011-07" db="EMBL/GenBank/DDBJ databases">
        <authorList>
            <consortium name="Caenorhabditis brenneri Sequencing and Analysis Consortium"/>
            <person name="Wilson R.K."/>
        </authorList>
    </citation>
    <scope>NUCLEOTIDE SEQUENCE [LARGE SCALE GENOMIC DNA]</scope>
    <source>
        <strain evidence="6">PB2801</strain>
    </source>
</reference>
<dbReference type="STRING" id="135651.G0NEP6"/>
<dbReference type="InterPro" id="IPR035500">
    <property type="entry name" value="NHR-like_dom_sf"/>
</dbReference>
<accession>G0NEP6</accession>
<keyword evidence="2" id="KW-0804">Transcription</keyword>
<gene>
    <name evidence="5" type="ORF">CAEBREN_05610</name>
</gene>
<sequence>MNQPSSSMSPSSPPDLPMVPLDFQFERDSFNRKERRNELHYKLPLSVGEFIGRSNLIIFSASNSSKNSKRFVNVQFLLNNSSDILLKNVETPAIFLNPLEKLAYGFNKIREDRRRSEVSENGKREFGMKETFKMWEDDLLSVSKCLTYFDEFQELSFNLKMKILKGIWVVWCRFEKFESAAIERRKTFGARKWMWEKKDIRIDLSWCSKYSFEELKFFGTTNIHRLYSMMQSMLELELTDVELIYMICQFCLQHVGKRHQGEILEVCERLQDSLSNSLHEYYSRSFGLARYSARLASMMKFNNFIHQEIYQRRVKLDFMKVFDVFNIEFSDPELFVDYL</sequence>
<dbReference type="Proteomes" id="UP000008068">
    <property type="component" value="Unassembled WGS sequence"/>
</dbReference>
<evidence type="ECO:0000313" key="5">
    <source>
        <dbReference type="EMBL" id="EGT58852.1"/>
    </source>
</evidence>
<keyword evidence="3" id="KW-0675">Receptor</keyword>
<dbReference type="PANTHER" id="PTHR45680">
    <property type="entry name" value="NUCLEAR HORMONE RECEPTOR FAMILY"/>
    <property type="match status" value="1"/>
</dbReference>
<dbReference type="InParanoid" id="G0NEP6"/>
<dbReference type="eggNOG" id="KOG3575">
    <property type="taxonomic scope" value="Eukaryota"/>
</dbReference>